<dbReference type="GO" id="GO:0015134">
    <property type="term" value="F:hexuronate transmembrane transporter activity"/>
    <property type="evidence" value="ECO:0007669"/>
    <property type="project" value="TreeGrafter"/>
</dbReference>
<dbReference type="Pfam" id="PF07690">
    <property type="entry name" value="MFS_1"/>
    <property type="match status" value="1"/>
</dbReference>
<proteinExistence type="predicted"/>
<feature type="transmembrane region" description="Helical" evidence="5">
    <location>
        <begin position="95"/>
        <end position="113"/>
    </location>
</feature>
<dbReference type="InterPro" id="IPR050382">
    <property type="entry name" value="MFS_Na/Anion_cotransporter"/>
</dbReference>
<dbReference type="PANTHER" id="PTHR11662:SF285">
    <property type="entry name" value="HEXURONATE TRANSPORTER"/>
    <property type="match status" value="1"/>
</dbReference>
<feature type="transmembrane region" description="Helical" evidence="5">
    <location>
        <begin position="70"/>
        <end position="88"/>
    </location>
</feature>
<evidence type="ECO:0000259" key="6">
    <source>
        <dbReference type="PROSITE" id="PS50850"/>
    </source>
</evidence>
<sequence>MSSTTIGKYRWRIVALLFFATTINYIDRQVLSFTIINEQFQLDILGLPLGHKITAADDAHLKALLGYVDAAFKIAYAMGFLFVGWFIDRVGTRKGFSFSMLLWSIAGVLHGLVSRAAGLIGARFLLGIGESGNFPAAVKTIAEWFPRKERSFATGIMNAGANVGVIATALAVPYIIHHFGWRASFVITGGLGLILLLCWRTWYNQPRKVQQLSAEELAYIESDKDEIHTDDGQKIGWIKLFGYRQTWAFALPKFFTDCVWYFFLTWLPMFFAKSNTFDENLDLSTVGIPFLVIYIVSDLGSVFFGWLTSTFMKKGWSANKARKTTLFLCGLCALPIVFAAKTHSLHLAIALIALGTAAHQGFSSNILAMVSDIFPKKAAASVTGIGGMMGGVSGALVSLYVGQIEGYLPVFIYASSAYFIALLAIHLCVPRMQKALI</sequence>
<keyword evidence="4 5" id="KW-0472">Membrane</keyword>
<accession>A0A291R0P6</accession>
<evidence type="ECO:0000256" key="1">
    <source>
        <dbReference type="ARBA" id="ARBA00004141"/>
    </source>
</evidence>
<dbReference type="InterPro" id="IPR011701">
    <property type="entry name" value="MFS"/>
</dbReference>
<name>A0A291R0P6_9BACT</name>
<reference evidence="7 8" key="1">
    <citation type="submission" date="2017-10" db="EMBL/GenBank/DDBJ databases">
        <title>Paenichitinophaga pekingensis gen. nov., sp. nov., isolated from activated sludge.</title>
        <authorList>
            <person name="Jin D."/>
            <person name="Kong X."/>
            <person name="Deng Y."/>
            <person name="Bai Z."/>
        </authorList>
    </citation>
    <scope>NUCLEOTIDE SEQUENCE [LARGE SCALE GENOMIC DNA]</scope>
    <source>
        <strain evidence="7 8">13</strain>
    </source>
</reference>
<evidence type="ECO:0000313" key="7">
    <source>
        <dbReference type="EMBL" id="ATL49674.1"/>
    </source>
</evidence>
<dbReference type="OrthoDB" id="9781156at2"/>
<dbReference type="InterPro" id="IPR020846">
    <property type="entry name" value="MFS_dom"/>
</dbReference>
<dbReference type="CDD" id="cd17319">
    <property type="entry name" value="MFS_ExuT_GudP_like"/>
    <property type="match status" value="1"/>
</dbReference>
<feature type="transmembrane region" description="Helical" evidence="5">
    <location>
        <begin position="407"/>
        <end position="429"/>
    </location>
</feature>
<organism evidence="7 8">
    <name type="scientific">Chitinophaga caeni</name>
    <dbReference type="NCBI Taxonomy" id="2029983"/>
    <lineage>
        <taxon>Bacteria</taxon>
        <taxon>Pseudomonadati</taxon>
        <taxon>Bacteroidota</taxon>
        <taxon>Chitinophagia</taxon>
        <taxon>Chitinophagales</taxon>
        <taxon>Chitinophagaceae</taxon>
        <taxon>Chitinophaga</taxon>
    </lineage>
</organism>
<dbReference type="InterPro" id="IPR036259">
    <property type="entry name" value="MFS_trans_sf"/>
</dbReference>
<evidence type="ECO:0000256" key="3">
    <source>
        <dbReference type="ARBA" id="ARBA00022989"/>
    </source>
</evidence>
<feature type="domain" description="Major facilitator superfamily (MFS) profile" evidence="6">
    <location>
        <begin position="13"/>
        <end position="433"/>
    </location>
</feature>
<protein>
    <submittedName>
        <fullName evidence="7">MFS transporter</fullName>
    </submittedName>
</protein>
<keyword evidence="3 5" id="KW-1133">Transmembrane helix</keyword>
<feature type="transmembrane region" description="Helical" evidence="5">
    <location>
        <begin position="159"/>
        <end position="177"/>
    </location>
</feature>
<dbReference type="PANTHER" id="PTHR11662">
    <property type="entry name" value="SOLUTE CARRIER FAMILY 17"/>
    <property type="match status" value="1"/>
</dbReference>
<evidence type="ECO:0000256" key="5">
    <source>
        <dbReference type="SAM" id="Phobius"/>
    </source>
</evidence>
<dbReference type="AlphaFoldDB" id="A0A291R0P6"/>
<evidence type="ECO:0000256" key="2">
    <source>
        <dbReference type="ARBA" id="ARBA00022692"/>
    </source>
</evidence>
<dbReference type="GO" id="GO:0016020">
    <property type="term" value="C:membrane"/>
    <property type="evidence" value="ECO:0007669"/>
    <property type="project" value="UniProtKB-SubCell"/>
</dbReference>
<dbReference type="Gene3D" id="1.20.1250.20">
    <property type="entry name" value="MFS general substrate transporter like domains"/>
    <property type="match status" value="2"/>
</dbReference>
<dbReference type="Proteomes" id="UP000220133">
    <property type="component" value="Chromosome"/>
</dbReference>
<dbReference type="KEGG" id="cbae:COR50_00520"/>
<feature type="transmembrane region" description="Helical" evidence="5">
    <location>
        <begin position="183"/>
        <end position="203"/>
    </location>
</feature>
<feature type="transmembrane region" description="Helical" evidence="5">
    <location>
        <begin position="346"/>
        <end position="367"/>
    </location>
</feature>
<feature type="transmembrane region" description="Helical" evidence="5">
    <location>
        <begin position="324"/>
        <end position="340"/>
    </location>
</feature>
<dbReference type="EMBL" id="CP023777">
    <property type="protein sequence ID" value="ATL49674.1"/>
    <property type="molecule type" value="Genomic_DNA"/>
</dbReference>
<keyword evidence="2 5" id="KW-0812">Transmembrane</keyword>
<feature type="transmembrane region" description="Helical" evidence="5">
    <location>
        <begin position="254"/>
        <end position="271"/>
    </location>
</feature>
<gene>
    <name evidence="7" type="ORF">COR50_00520</name>
</gene>
<evidence type="ECO:0000313" key="8">
    <source>
        <dbReference type="Proteomes" id="UP000220133"/>
    </source>
</evidence>
<dbReference type="PROSITE" id="PS50850">
    <property type="entry name" value="MFS"/>
    <property type="match status" value="1"/>
</dbReference>
<feature type="transmembrane region" description="Helical" evidence="5">
    <location>
        <begin position="379"/>
        <end position="401"/>
    </location>
</feature>
<evidence type="ECO:0000256" key="4">
    <source>
        <dbReference type="ARBA" id="ARBA00023136"/>
    </source>
</evidence>
<dbReference type="PIRSF" id="PIRSF002808">
    <property type="entry name" value="Hexose_phosphate_transp"/>
    <property type="match status" value="1"/>
</dbReference>
<dbReference type="InterPro" id="IPR000849">
    <property type="entry name" value="Sugar_P_transporter"/>
</dbReference>
<comment type="subcellular location">
    <subcellularLocation>
        <location evidence="1">Membrane</location>
        <topology evidence="1">Multi-pass membrane protein</topology>
    </subcellularLocation>
</comment>
<feature type="transmembrane region" description="Helical" evidence="5">
    <location>
        <begin position="291"/>
        <end position="312"/>
    </location>
</feature>
<dbReference type="SUPFAM" id="SSF103473">
    <property type="entry name" value="MFS general substrate transporter"/>
    <property type="match status" value="1"/>
</dbReference>
<keyword evidence="8" id="KW-1185">Reference proteome</keyword>